<keyword evidence="3" id="KW-1185">Reference proteome</keyword>
<proteinExistence type="predicted"/>
<reference evidence="2 3" key="1">
    <citation type="journal article" date="2018" name="Nat. Ecol. Evol.">
        <title>Shark genomes provide insights into elasmobranch evolution and the origin of vertebrates.</title>
        <authorList>
            <person name="Hara Y"/>
            <person name="Yamaguchi K"/>
            <person name="Onimaru K"/>
            <person name="Kadota M"/>
            <person name="Koyanagi M"/>
            <person name="Keeley SD"/>
            <person name="Tatsumi K"/>
            <person name="Tanaka K"/>
            <person name="Motone F"/>
            <person name="Kageyama Y"/>
            <person name="Nozu R"/>
            <person name="Adachi N"/>
            <person name="Nishimura O"/>
            <person name="Nakagawa R"/>
            <person name="Tanegashima C"/>
            <person name="Kiyatake I"/>
            <person name="Matsumoto R"/>
            <person name="Murakumo K"/>
            <person name="Nishida K"/>
            <person name="Terakita A"/>
            <person name="Kuratani S"/>
            <person name="Sato K"/>
            <person name="Hyodo S Kuraku.S."/>
        </authorList>
    </citation>
    <scope>NUCLEOTIDE SEQUENCE [LARGE SCALE GENOMIC DNA]</scope>
</reference>
<feature type="coiled-coil region" evidence="1">
    <location>
        <begin position="1"/>
        <end position="56"/>
    </location>
</feature>
<evidence type="ECO:0000313" key="3">
    <source>
        <dbReference type="Proteomes" id="UP000287033"/>
    </source>
</evidence>
<evidence type="ECO:0000256" key="1">
    <source>
        <dbReference type="SAM" id="Coils"/>
    </source>
</evidence>
<name>A0A401RP74_CHIPU</name>
<organism evidence="2 3">
    <name type="scientific">Chiloscyllium punctatum</name>
    <name type="common">Brownbanded bambooshark</name>
    <name type="synonym">Hemiscyllium punctatum</name>
    <dbReference type="NCBI Taxonomy" id="137246"/>
    <lineage>
        <taxon>Eukaryota</taxon>
        <taxon>Metazoa</taxon>
        <taxon>Chordata</taxon>
        <taxon>Craniata</taxon>
        <taxon>Vertebrata</taxon>
        <taxon>Chondrichthyes</taxon>
        <taxon>Elasmobranchii</taxon>
        <taxon>Galeomorphii</taxon>
        <taxon>Galeoidea</taxon>
        <taxon>Orectolobiformes</taxon>
        <taxon>Hemiscylliidae</taxon>
        <taxon>Chiloscyllium</taxon>
    </lineage>
</organism>
<dbReference type="AlphaFoldDB" id="A0A401RP74"/>
<gene>
    <name evidence="2" type="ORF">chiPu_0018647</name>
</gene>
<protein>
    <submittedName>
        <fullName evidence="2">Uncharacterized protein</fullName>
    </submittedName>
</protein>
<evidence type="ECO:0000313" key="2">
    <source>
        <dbReference type="EMBL" id="GCC19965.1"/>
    </source>
</evidence>
<dbReference type="Proteomes" id="UP000287033">
    <property type="component" value="Unassembled WGS sequence"/>
</dbReference>
<dbReference type="EMBL" id="BEZZ01001641">
    <property type="protein sequence ID" value="GCC19965.1"/>
    <property type="molecule type" value="Genomic_DNA"/>
</dbReference>
<sequence>MQLLEQRLEAMEERTRASETLAEVSGGRTRTLEDQIRVLQDQVDDLENKSRTKKLLDREEGGDLTGFLQEWFLRFLQLELESGLLSVGRAW</sequence>
<accession>A0A401RP74</accession>
<keyword evidence="1" id="KW-0175">Coiled coil</keyword>
<comment type="caution">
    <text evidence="2">The sequence shown here is derived from an EMBL/GenBank/DDBJ whole genome shotgun (WGS) entry which is preliminary data.</text>
</comment>